<keyword evidence="3" id="KW-0732">Signal</keyword>
<organism evidence="4 5">
    <name type="scientific">Paenibacillus antri</name>
    <dbReference type="NCBI Taxonomy" id="2582848"/>
    <lineage>
        <taxon>Bacteria</taxon>
        <taxon>Bacillati</taxon>
        <taxon>Bacillota</taxon>
        <taxon>Bacilli</taxon>
        <taxon>Bacillales</taxon>
        <taxon>Paenibacillaceae</taxon>
        <taxon>Paenibacillus</taxon>
    </lineage>
</organism>
<gene>
    <name evidence="4" type="ORF">FE782_17970</name>
</gene>
<evidence type="ECO:0000313" key="5">
    <source>
        <dbReference type="Proteomes" id="UP000309676"/>
    </source>
</evidence>
<evidence type="ECO:0000256" key="1">
    <source>
        <dbReference type="ARBA" id="ARBA00008520"/>
    </source>
</evidence>
<keyword evidence="2" id="KW-0813">Transport</keyword>
<dbReference type="GO" id="GO:0055052">
    <property type="term" value="C:ATP-binding cassette (ABC) transporter complex, substrate-binding subunit-containing"/>
    <property type="evidence" value="ECO:0007669"/>
    <property type="project" value="TreeGrafter"/>
</dbReference>
<keyword evidence="5" id="KW-1185">Reference proteome</keyword>
<protein>
    <submittedName>
        <fullName evidence="4">Extracellular solute-binding protein</fullName>
    </submittedName>
</protein>
<accession>A0A5R9GHJ4</accession>
<dbReference type="SUPFAM" id="SSF53850">
    <property type="entry name" value="Periplasmic binding protein-like II"/>
    <property type="match status" value="1"/>
</dbReference>
<dbReference type="Pfam" id="PF13416">
    <property type="entry name" value="SBP_bac_8"/>
    <property type="match status" value="1"/>
</dbReference>
<comment type="similarity">
    <text evidence="1">Belongs to the bacterial solute-binding protein 1 family.</text>
</comment>
<reference evidence="4 5" key="1">
    <citation type="submission" date="2019-05" db="EMBL/GenBank/DDBJ databases">
        <authorList>
            <person name="Narsing Rao M.P."/>
            <person name="Li W.J."/>
        </authorList>
    </citation>
    <scope>NUCLEOTIDE SEQUENCE [LARGE SCALE GENOMIC DNA]</scope>
    <source>
        <strain evidence="4 5">SYSU_K30003</strain>
    </source>
</reference>
<dbReference type="InterPro" id="IPR006059">
    <property type="entry name" value="SBP"/>
</dbReference>
<dbReference type="GO" id="GO:0042956">
    <property type="term" value="P:maltodextrin transmembrane transport"/>
    <property type="evidence" value="ECO:0007669"/>
    <property type="project" value="TreeGrafter"/>
</dbReference>
<name>A0A5R9GHJ4_9BACL</name>
<comment type="caution">
    <text evidence="4">The sequence shown here is derived from an EMBL/GenBank/DDBJ whole genome shotgun (WGS) entry which is preliminary data.</text>
</comment>
<dbReference type="Gene3D" id="3.40.190.10">
    <property type="entry name" value="Periplasmic binding protein-like II"/>
    <property type="match status" value="2"/>
</dbReference>
<proteinExistence type="inferred from homology"/>
<dbReference type="Proteomes" id="UP000309676">
    <property type="component" value="Unassembled WGS sequence"/>
</dbReference>
<dbReference type="AlphaFoldDB" id="A0A5R9GHJ4"/>
<dbReference type="GO" id="GO:1901982">
    <property type="term" value="F:maltose binding"/>
    <property type="evidence" value="ECO:0007669"/>
    <property type="project" value="TreeGrafter"/>
</dbReference>
<evidence type="ECO:0000256" key="3">
    <source>
        <dbReference type="ARBA" id="ARBA00022729"/>
    </source>
</evidence>
<dbReference type="PANTHER" id="PTHR30061:SF50">
    <property type="entry name" value="MALTOSE_MALTODEXTRIN-BINDING PERIPLASMIC PROTEIN"/>
    <property type="match status" value="1"/>
</dbReference>
<dbReference type="PANTHER" id="PTHR30061">
    <property type="entry name" value="MALTOSE-BINDING PERIPLASMIC PROTEIN"/>
    <property type="match status" value="1"/>
</dbReference>
<dbReference type="EMBL" id="VCIW01000012">
    <property type="protein sequence ID" value="TLS50935.1"/>
    <property type="molecule type" value="Genomic_DNA"/>
</dbReference>
<evidence type="ECO:0000256" key="2">
    <source>
        <dbReference type="ARBA" id="ARBA00022448"/>
    </source>
</evidence>
<evidence type="ECO:0000313" key="4">
    <source>
        <dbReference type="EMBL" id="TLS50935.1"/>
    </source>
</evidence>
<dbReference type="GO" id="GO:0015768">
    <property type="term" value="P:maltose transport"/>
    <property type="evidence" value="ECO:0007669"/>
    <property type="project" value="TreeGrafter"/>
</dbReference>
<sequence>MCTKACGSIIRRGRRSSCGSCKRAGRPRRSCSRRARRRTAMRKGRRLSALFALLALLATAACSNARMIEPGEPARLVDAGDEVETLVFWHTYSDVETRVFEERVVPMFEAAHPNIRIEAVRQPYNAQLKSVLLARASSNKPPDVIRMDIAWTPEYVQLGLAKPIGGLPGFEAIRASLHEAAMETNAYDGDYYGLPLNVNTKAAVYNRELLERAGFTPASPPASLSELLDAAEEHGLKIGMAEFSLWGSLPYLYGLGGRLMNDEYTRATGYLDSDETVAAVTRLKELYLKGVINPNLIYGRVDLWDAILGEEYVMIDEGPWFFTIKLNSGDRAKVEERLSPAPFPASGGLGSVIGGENLVVSKGTKHPEAAWTFLSWMVSPEAQRFVAEMGLIPTNLEVLDSPAFADGRAFERAYIDGLANAFYRPLIANTDAVEAVFEEYMIRAFEEEADVRATLREAAVRIDELLR</sequence>